<keyword evidence="5" id="KW-1185">Reference proteome</keyword>
<keyword evidence="1 2" id="KW-0732">Signal</keyword>
<dbReference type="HOGENOM" id="CLU_465922_0_0_10"/>
<dbReference type="EMBL" id="CP003156">
    <property type="protein sequence ID" value="AEV31381.1"/>
    <property type="molecule type" value="Genomic_DNA"/>
</dbReference>
<proteinExistence type="predicted"/>
<dbReference type="RefSeq" id="WP_014200742.1">
    <property type="nucleotide sequence ID" value="NC_016599.1"/>
</dbReference>
<dbReference type="InterPro" id="IPR028994">
    <property type="entry name" value="Integrin_alpha_N"/>
</dbReference>
<dbReference type="SUPFAM" id="SSF69318">
    <property type="entry name" value="Integrin alpha N-terminal domain"/>
    <property type="match status" value="2"/>
</dbReference>
<dbReference type="InterPro" id="IPR013517">
    <property type="entry name" value="FG-GAP"/>
</dbReference>
<protein>
    <submittedName>
        <fullName evidence="4">FG-GAP repeat protein</fullName>
    </submittedName>
</protein>
<name>G8R8J9_OWEHD</name>
<dbReference type="NCBIfam" id="TIGR04183">
    <property type="entry name" value="Por_Secre_tail"/>
    <property type="match status" value="1"/>
</dbReference>
<dbReference type="Pfam" id="PF18962">
    <property type="entry name" value="Por_Secre_tail"/>
    <property type="match status" value="1"/>
</dbReference>
<evidence type="ECO:0000313" key="5">
    <source>
        <dbReference type="Proteomes" id="UP000005631"/>
    </source>
</evidence>
<dbReference type="Proteomes" id="UP000005631">
    <property type="component" value="Chromosome"/>
</dbReference>
<dbReference type="STRING" id="926562.Oweho_0360"/>
<evidence type="ECO:0000259" key="3">
    <source>
        <dbReference type="Pfam" id="PF18962"/>
    </source>
</evidence>
<feature type="domain" description="Secretion system C-terminal sorting" evidence="3">
    <location>
        <begin position="496"/>
        <end position="569"/>
    </location>
</feature>
<reference evidence="4 5" key="1">
    <citation type="journal article" date="2012" name="Stand. Genomic Sci.">
        <title>Genome sequence of the orange-pigmented seawater bacterium Owenweeksia hongkongensis type strain (UST20020801(T)).</title>
        <authorList>
            <person name="Riedel T."/>
            <person name="Held B."/>
            <person name="Nolan M."/>
            <person name="Lucas S."/>
            <person name="Lapidus A."/>
            <person name="Tice H."/>
            <person name="Del Rio T.G."/>
            <person name="Cheng J.F."/>
            <person name="Han C."/>
            <person name="Tapia R."/>
            <person name="Goodwin L.A."/>
            <person name="Pitluck S."/>
            <person name="Liolios K."/>
            <person name="Mavromatis K."/>
            <person name="Pagani I."/>
            <person name="Ivanova N."/>
            <person name="Mikhailova N."/>
            <person name="Pati A."/>
            <person name="Chen A."/>
            <person name="Palaniappan K."/>
            <person name="Rohde M."/>
            <person name="Tindall B.J."/>
            <person name="Detter J.C."/>
            <person name="Goker M."/>
            <person name="Woyke T."/>
            <person name="Bristow J."/>
            <person name="Eisen J.A."/>
            <person name="Markowitz V."/>
            <person name="Hugenholtz P."/>
            <person name="Klenk H.P."/>
            <person name="Kyrpides N.C."/>
        </authorList>
    </citation>
    <scope>NUCLEOTIDE SEQUENCE</scope>
    <source>
        <strain evidence="5">DSM 17368 / JCM 12287 / NRRL B-23963</strain>
    </source>
</reference>
<evidence type="ECO:0000256" key="1">
    <source>
        <dbReference type="ARBA" id="ARBA00022729"/>
    </source>
</evidence>
<gene>
    <name evidence="4" type="ordered locus">Oweho_0360</name>
</gene>
<evidence type="ECO:0000256" key="2">
    <source>
        <dbReference type="SAM" id="SignalP"/>
    </source>
</evidence>
<dbReference type="OrthoDB" id="9816120at2"/>
<dbReference type="InterPro" id="IPR026444">
    <property type="entry name" value="Secre_tail"/>
</dbReference>
<dbReference type="eggNOG" id="COG3391">
    <property type="taxonomic scope" value="Bacteria"/>
</dbReference>
<evidence type="ECO:0000313" key="4">
    <source>
        <dbReference type="EMBL" id="AEV31381.1"/>
    </source>
</evidence>
<sequence length="572" mass="63079">MLKKLLSFCLIVVLGSYSIGQTSFSNAITIDTIGSSPEVTRIGDLNNDGLNDIVVGTQSYFDPQNDYRVFIYYQDSSAWFQQSPIKFKYSPKKRIMALRIGDVNNDKLNDLIIGFGDSIGIFYQNSSGSLNSMIRYYSGKTVDGLGLGDFNDDGRTDIAVGHWGENFIRLFIRTATGYNTHTYPSPNSGRDDLEIGDVNNDGLDDVVFMTGQGQTGVHVFTQKKSGLLNAYSSYNLSGKFPRGVAIGDFNGDGRKDVAASLSGNRPHAEMAIWLQNASGTLPQTPQFIDAYDLPHSTEMADFNCDGTDELLVLNHAWGKLSLYDYDSINNSIPYHLIVSPYVQVTNPYALSLGDINDDGLIDIALPGEASGKLMVHLNESKPIPSKSDSTYSYVNSYNVFSKTYTKTTTQIVVDTDTLINEYIKVTTTTLEINQTYQSDSITTDSINIYFSPWCGGYYLDTLINSCTINNLQLLKSDTSVLSISSNTFNPISDIQLFPNPSSGNLTLKLPSPLDTANVQLIAHSSDGSLMRDEFIIELGVTRNLDISEFASGVYLVKLKIGSYNYFTRIVKE</sequence>
<dbReference type="Pfam" id="PF13517">
    <property type="entry name" value="FG-GAP_3"/>
    <property type="match status" value="2"/>
</dbReference>
<dbReference type="PANTHER" id="PTHR46580:SF4">
    <property type="entry name" value="ATP_GTP-BINDING PROTEIN"/>
    <property type="match status" value="1"/>
</dbReference>
<feature type="chain" id="PRO_5003514472" evidence="2">
    <location>
        <begin position="28"/>
        <end position="572"/>
    </location>
</feature>
<dbReference type="Gene3D" id="2.130.10.130">
    <property type="entry name" value="Integrin alpha, N-terminal"/>
    <property type="match status" value="2"/>
</dbReference>
<accession>G8R8J9</accession>
<organism evidence="4 5">
    <name type="scientific">Owenweeksia hongkongensis (strain DSM 17368 / CIP 108786 / JCM 12287 / NRRL B-23963 / UST20020801)</name>
    <dbReference type="NCBI Taxonomy" id="926562"/>
    <lineage>
        <taxon>Bacteria</taxon>
        <taxon>Pseudomonadati</taxon>
        <taxon>Bacteroidota</taxon>
        <taxon>Flavobacteriia</taxon>
        <taxon>Flavobacteriales</taxon>
        <taxon>Owenweeksiaceae</taxon>
        <taxon>Owenweeksia</taxon>
    </lineage>
</organism>
<dbReference type="PANTHER" id="PTHR46580">
    <property type="entry name" value="SENSOR KINASE-RELATED"/>
    <property type="match status" value="1"/>
</dbReference>
<dbReference type="KEGG" id="oho:Oweho_0360"/>
<feature type="signal peptide" evidence="2">
    <location>
        <begin position="1"/>
        <end position="27"/>
    </location>
</feature>
<dbReference type="AlphaFoldDB" id="G8R8J9"/>